<feature type="compositionally biased region" description="Polar residues" evidence="1">
    <location>
        <begin position="384"/>
        <end position="396"/>
    </location>
</feature>
<protein>
    <submittedName>
        <fullName evidence="3">PIR protein CIR protein</fullName>
    </submittedName>
</protein>
<organism evidence="3 4">
    <name type="scientific">Plasmodium vinckei</name>
    <dbReference type="NCBI Taxonomy" id="5860"/>
    <lineage>
        <taxon>Eukaryota</taxon>
        <taxon>Sar</taxon>
        <taxon>Alveolata</taxon>
        <taxon>Apicomplexa</taxon>
        <taxon>Aconoidasida</taxon>
        <taxon>Haemosporida</taxon>
        <taxon>Plasmodiidae</taxon>
        <taxon>Plasmodium</taxon>
        <taxon>Plasmodium (Vinckeia)</taxon>
    </lineage>
</organism>
<dbReference type="VEuPathDB" id="PlasmoDB:PVPCR_1300230"/>
<evidence type="ECO:0000313" key="4">
    <source>
        <dbReference type="Proteomes" id="UP000515697"/>
    </source>
</evidence>
<dbReference type="VEuPathDB" id="PlasmoDB:PVLDE_0800150"/>
<feature type="compositionally biased region" description="Low complexity" evidence="1">
    <location>
        <begin position="397"/>
        <end position="408"/>
    </location>
</feature>
<feature type="transmembrane region" description="Helical" evidence="2">
    <location>
        <begin position="574"/>
        <end position="594"/>
    </location>
</feature>
<keyword evidence="2" id="KW-1133">Transmembrane helix</keyword>
<evidence type="ECO:0000256" key="2">
    <source>
        <dbReference type="SAM" id="Phobius"/>
    </source>
</evidence>
<sequence length="603" mass="67945">MDPKELCEKFIEADKIIDGENYGTMTMEEKINDPEFNEYCPNHNCETNIQRIGAMGAYLFMKTKKMEIDDQYYEYFMMWLSGKLFKIAKEDNNSQINDITLNSAYEQYLKNNIVNFNYLHILDKINGLKEANLEYMKQFYKLLNDICKAIVYYNPNDDDIKKLISYSTDGSNQYSSLYDSVSKCNSYLYLLDNLKKTYYSFIDSVINENGKNPDLAMNLKTLKTSDGNDDYFAKGFKTFDFSDENCKLETKKTGELSHQNGSEDSKNDKMSLDSGKGGTSTGPKGPDSAPGASETQSTSWSFFGIGSYISTIASKGKEQLNNAATSLEAIKKKVTETTTNTIQNIYSRSMSNMQAAYDKSRSLLYGAIGNIRSYSKQLGNIFIQNDDQSGSDDTQNGLPTPSGPSPSLQKDLPQSPPGTPHTSLPSQNPKEQTNGPQLPQGPSGEQNPDQNHQGGSKMPVAIPVVKQEDTGTEVKGNKTTGIGDIYVLKEYKQIGISIIVLLIPISLAIMYKYLSYGWRKELKRKKSMKKVINSIGGKRPVQIIISSSSRKKQTKKSINSVHRKKPPLLNIYKLMQADPIPFINLFFLLIFFVYKRKYDFLEL</sequence>
<gene>
    <name evidence="3" type="ORF">PVSEL_1104890</name>
</gene>
<feature type="compositionally biased region" description="Basic and acidic residues" evidence="1">
    <location>
        <begin position="252"/>
        <end position="271"/>
    </location>
</feature>
<dbReference type="VEuPathDB" id="PlasmoDB:PVVCY_0400020"/>
<dbReference type="Proteomes" id="UP000515697">
    <property type="component" value="Chromosome PVSEL_11"/>
</dbReference>
<dbReference type="InterPro" id="IPR006477">
    <property type="entry name" value="Yir_bir_cir"/>
</dbReference>
<feature type="region of interest" description="Disordered" evidence="1">
    <location>
        <begin position="252"/>
        <end position="297"/>
    </location>
</feature>
<feature type="compositionally biased region" description="Polar residues" evidence="1">
    <location>
        <begin position="420"/>
        <end position="437"/>
    </location>
</feature>
<feature type="transmembrane region" description="Helical" evidence="2">
    <location>
        <begin position="494"/>
        <end position="514"/>
    </location>
</feature>
<accession>A0A6V7T724</accession>
<name>A0A6V7T724_PLAVN</name>
<keyword evidence="2" id="KW-0472">Membrane</keyword>
<feature type="region of interest" description="Disordered" evidence="1">
    <location>
        <begin position="384"/>
        <end position="457"/>
    </location>
</feature>
<evidence type="ECO:0000256" key="1">
    <source>
        <dbReference type="SAM" id="MobiDB-lite"/>
    </source>
</evidence>
<evidence type="ECO:0000313" key="3">
    <source>
        <dbReference type="EMBL" id="CAD2109132.1"/>
    </source>
</evidence>
<dbReference type="VEuPathDB" id="PlasmoDB:PVBDA_0201770"/>
<dbReference type="VEuPathDB" id="PlasmoDB:PVSEL_1104890"/>
<proteinExistence type="predicted"/>
<reference evidence="3 4" key="1">
    <citation type="submission" date="2020-08" db="EMBL/GenBank/DDBJ databases">
        <authorList>
            <person name="Ramaprasad A."/>
        </authorList>
    </citation>
    <scope>NUCLEOTIDE SEQUENCE [LARGE SCALE GENOMIC DNA]</scope>
</reference>
<feature type="compositionally biased region" description="Polar residues" evidence="1">
    <location>
        <begin position="443"/>
        <end position="454"/>
    </location>
</feature>
<dbReference type="AlphaFoldDB" id="A0A6V7T724"/>
<dbReference type="Pfam" id="PF06022">
    <property type="entry name" value="Cir_Bir_Yir"/>
    <property type="match status" value="1"/>
</dbReference>
<dbReference type="EMBL" id="LR865432">
    <property type="protein sequence ID" value="CAD2109132.1"/>
    <property type="molecule type" value="Genomic_DNA"/>
</dbReference>
<keyword evidence="2" id="KW-0812">Transmembrane</keyword>